<organism evidence="7 8">
    <name type="scientific">Shewanella putrefaciens</name>
    <name type="common">Pseudomonas putrefaciens</name>
    <dbReference type="NCBI Taxonomy" id="24"/>
    <lineage>
        <taxon>Bacteria</taxon>
        <taxon>Pseudomonadati</taxon>
        <taxon>Pseudomonadota</taxon>
        <taxon>Gammaproteobacteria</taxon>
        <taxon>Alteromonadales</taxon>
        <taxon>Shewanellaceae</taxon>
        <taxon>Shewanella</taxon>
    </lineage>
</organism>
<dbReference type="EMBL" id="CP080635">
    <property type="protein sequence ID" value="QYX71768.1"/>
    <property type="molecule type" value="Genomic_DNA"/>
</dbReference>
<dbReference type="InterPro" id="IPR000889">
    <property type="entry name" value="Glutathione_peroxidase"/>
</dbReference>
<feature type="signal peptide" evidence="5">
    <location>
        <begin position="1"/>
        <end position="21"/>
    </location>
</feature>
<dbReference type="InterPro" id="IPR029759">
    <property type="entry name" value="GPX_AS"/>
</dbReference>
<dbReference type="CDD" id="cd00340">
    <property type="entry name" value="GSH_Peroxidase"/>
    <property type="match status" value="1"/>
</dbReference>
<evidence type="ECO:0000256" key="1">
    <source>
        <dbReference type="ARBA" id="ARBA00006926"/>
    </source>
</evidence>
<comment type="similarity">
    <text evidence="1 4">Belongs to the glutathione peroxidase family.</text>
</comment>
<evidence type="ECO:0000256" key="3">
    <source>
        <dbReference type="ARBA" id="ARBA00023002"/>
    </source>
</evidence>
<dbReference type="PRINTS" id="PR01011">
    <property type="entry name" value="GLUTPROXDASE"/>
</dbReference>
<name>A0ABX8X8L1_SHEPU</name>
<evidence type="ECO:0000256" key="5">
    <source>
        <dbReference type="SAM" id="SignalP"/>
    </source>
</evidence>
<proteinExistence type="inferred from homology"/>
<dbReference type="Gene3D" id="3.40.30.10">
    <property type="entry name" value="Glutaredoxin"/>
    <property type="match status" value="1"/>
</dbReference>
<dbReference type="RefSeq" id="WP_025008699.1">
    <property type="nucleotide sequence ID" value="NZ_BMPK01000014.1"/>
</dbReference>
<feature type="chain" id="PRO_5045581091" description="Glutathione peroxidase" evidence="5">
    <location>
        <begin position="22"/>
        <end position="179"/>
    </location>
</feature>
<keyword evidence="8" id="KW-1185">Reference proteome</keyword>
<keyword evidence="3 4" id="KW-0560">Oxidoreductase</keyword>
<dbReference type="PROSITE" id="PS00460">
    <property type="entry name" value="GLUTATHIONE_PEROXID_1"/>
    <property type="match status" value="1"/>
</dbReference>
<evidence type="ECO:0000313" key="7">
    <source>
        <dbReference type="EMBL" id="QYX71768.1"/>
    </source>
</evidence>
<dbReference type="Proteomes" id="UP000827084">
    <property type="component" value="Chromosome"/>
</dbReference>
<evidence type="ECO:0000259" key="6">
    <source>
        <dbReference type="PROSITE" id="PS51352"/>
    </source>
</evidence>
<dbReference type="PANTHER" id="PTHR11592:SF44">
    <property type="entry name" value="GLUTATHIONE PEROXIDASE"/>
    <property type="match status" value="1"/>
</dbReference>
<feature type="domain" description="Thioredoxin" evidence="6">
    <location>
        <begin position="13"/>
        <end position="179"/>
    </location>
</feature>
<dbReference type="InterPro" id="IPR013766">
    <property type="entry name" value="Thioredoxin_domain"/>
</dbReference>
<gene>
    <name evidence="7" type="ORF">K3G22_13430</name>
</gene>
<accession>A0ABX8X8L1</accession>
<reference evidence="7 8" key="1">
    <citation type="submission" date="2021-08" db="EMBL/GenBank/DDBJ databases">
        <title>Shewanella putrefaciens YZ-J, complete genome.</title>
        <authorList>
            <person name="Yi Z."/>
        </authorList>
    </citation>
    <scope>NUCLEOTIDE SEQUENCE [LARGE SCALE GENOMIC DNA]</scope>
    <source>
        <strain evidence="7 8">YZ-J</strain>
    </source>
</reference>
<keyword evidence="5" id="KW-0732">Signal</keyword>
<protein>
    <recommendedName>
        <fullName evidence="4">Glutathione peroxidase</fullName>
    </recommendedName>
</protein>
<dbReference type="GO" id="GO:0004601">
    <property type="term" value="F:peroxidase activity"/>
    <property type="evidence" value="ECO:0007669"/>
    <property type="project" value="UniProtKB-KW"/>
</dbReference>
<evidence type="ECO:0000313" key="8">
    <source>
        <dbReference type="Proteomes" id="UP000827084"/>
    </source>
</evidence>
<evidence type="ECO:0000256" key="4">
    <source>
        <dbReference type="RuleBase" id="RU000499"/>
    </source>
</evidence>
<sequence>MNKFTLILAATASIISAGAMAATCPNYLDLEVRKLHSEDKINLCELTQGKPVLIVNTASNCGYTSQFKSLEAINKEYKDKGLVVIGFPSDDFFQEENDEKDTAKVCYINYGVTFTMLATSPVRGNDANSVFKYLAEKTGAPKWNFYKYVVSGDGTVVQQFNSKVKPNSAELKQAIESVL</sequence>
<dbReference type="PROSITE" id="PS51352">
    <property type="entry name" value="THIOREDOXIN_2"/>
    <property type="match status" value="1"/>
</dbReference>
<dbReference type="Pfam" id="PF00255">
    <property type="entry name" value="GSHPx"/>
    <property type="match status" value="1"/>
</dbReference>
<evidence type="ECO:0000256" key="2">
    <source>
        <dbReference type="ARBA" id="ARBA00022559"/>
    </source>
</evidence>
<dbReference type="InterPro" id="IPR036249">
    <property type="entry name" value="Thioredoxin-like_sf"/>
</dbReference>
<keyword evidence="2 4" id="KW-0575">Peroxidase</keyword>
<dbReference type="SUPFAM" id="SSF52833">
    <property type="entry name" value="Thioredoxin-like"/>
    <property type="match status" value="1"/>
</dbReference>
<dbReference type="GeneID" id="67444281"/>
<dbReference type="PIRSF" id="PIRSF000303">
    <property type="entry name" value="Glutathion_perox"/>
    <property type="match status" value="1"/>
</dbReference>
<dbReference type="PANTHER" id="PTHR11592">
    <property type="entry name" value="GLUTATHIONE PEROXIDASE"/>
    <property type="match status" value="1"/>
</dbReference>
<dbReference type="PROSITE" id="PS51355">
    <property type="entry name" value="GLUTATHIONE_PEROXID_3"/>
    <property type="match status" value="1"/>
</dbReference>